<comment type="caution">
    <text evidence="1">The sequence shown here is derived from an EMBL/GenBank/DDBJ whole genome shotgun (WGS) entry which is preliminary data.</text>
</comment>
<name>A0A9J6EED7_RHIMP</name>
<keyword evidence="2" id="KW-1185">Reference proteome</keyword>
<sequence length="183" mass="20330">MRKNCIKLHSQSENQDQMTVADILEGNREPLPAGGNHEVTFIFASKWATCRPGGTLDWKIFLAAHVGSNAGLKSKISNVVQVTTSLHNDHSRHYYHGDYNGDGGNNDRGSHTWSIATVGVVPDEWYRSGDNDCCCVCGVFLHRTRETTSFTISWSADDALANLRLSLSLIHKYLSFIQIDFTA</sequence>
<proteinExistence type="predicted"/>
<gene>
    <name evidence="1" type="ORF">HPB51_024411</name>
</gene>
<reference evidence="1" key="1">
    <citation type="journal article" date="2020" name="Cell">
        <title>Large-Scale Comparative Analyses of Tick Genomes Elucidate Their Genetic Diversity and Vector Capacities.</title>
        <authorList>
            <consortium name="Tick Genome and Microbiome Consortium (TIGMIC)"/>
            <person name="Jia N."/>
            <person name="Wang J."/>
            <person name="Shi W."/>
            <person name="Du L."/>
            <person name="Sun Y."/>
            <person name="Zhan W."/>
            <person name="Jiang J.F."/>
            <person name="Wang Q."/>
            <person name="Zhang B."/>
            <person name="Ji P."/>
            <person name="Bell-Sakyi L."/>
            <person name="Cui X.M."/>
            <person name="Yuan T.T."/>
            <person name="Jiang B.G."/>
            <person name="Yang W.F."/>
            <person name="Lam T.T."/>
            <person name="Chang Q.C."/>
            <person name="Ding S.J."/>
            <person name="Wang X.J."/>
            <person name="Zhu J.G."/>
            <person name="Ruan X.D."/>
            <person name="Zhao L."/>
            <person name="Wei J.T."/>
            <person name="Ye R.Z."/>
            <person name="Que T.C."/>
            <person name="Du C.H."/>
            <person name="Zhou Y.H."/>
            <person name="Cheng J.X."/>
            <person name="Dai P.F."/>
            <person name="Guo W.B."/>
            <person name="Han X.H."/>
            <person name="Huang E.J."/>
            <person name="Li L.F."/>
            <person name="Wei W."/>
            <person name="Gao Y.C."/>
            <person name="Liu J.Z."/>
            <person name="Shao H.Z."/>
            <person name="Wang X."/>
            <person name="Wang C.C."/>
            <person name="Yang T.C."/>
            <person name="Huo Q.B."/>
            <person name="Li W."/>
            <person name="Chen H.Y."/>
            <person name="Chen S.E."/>
            <person name="Zhou L.G."/>
            <person name="Ni X.B."/>
            <person name="Tian J.H."/>
            <person name="Sheng Y."/>
            <person name="Liu T."/>
            <person name="Pan Y.S."/>
            <person name="Xia L.Y."/>
            <person name="Li J."/>
            <person name="Zhao F."/>
            <person name="Cao W.C."/>
        </authorList>
    </citation>
    <scope>NUCLEOTIDE SEQUENCE</scope>
    <source>
        <strain evidence="1">Rmic-2018</strain>
    </source>
</reference>
<dbReference type="AlphaFoldDB" id="A0A9J6EED7"/>
<organism evidence="1 2">
    <name type="scientific">Rhipicephalus microplus</name>
    <name type="common">Cattle tick</name>
    <name type="synonym">Boophilus microplus</name>
    <dbReference type="NCBI Taxonomy" id="6941"/>
    <lineage>
        <taxon>Eukaryota</taxon>
        <taxon>Metazoa</taxon>
        <taxon>Ecdysozoa</taxon>
        <taxon>Arthropoda</taxon>
        <taxon>Chelicerata</taxon>
        <taxon>Arachnida</taxon>
        <taxon>Acari</taxon>
        <taxon>Parasitiformes</taxon>
        <taxon>Ixodida</taxon>
        <taxon>Ixodoidea</taxon>
        <taxon>Ixodidae</taxon>
        <taxon>Rhipicephalinae</taxon>
        <taxon>Rhipicephalus</taxon>
        <taxon>Boophilus</taxon>
    </lineage>
</organism>
<evidence type="ECO:0000313" key="2">
    <source>
        <dbReference type="Proteomes" id="UP000821866"/>
    </source>
</evidence>
<dbReference type="EMBL" id="JABSTU010000005">
    <property type="protein sequence ID" value="KAH8032376.1"/>
    <property type="molecule type" value="Genomic_DNA"/>
</dbReference>
<dbReference type="VEuPathDB" id="VectorBase:LOC119163462"/>
<reference evidence="1" key="2">
    <citation type="submission" date="2021-09" db="EMBL/GenBank/DDBJ databases">
        <authorList>
            <person name="Jia N."/>
            <person name="Wang J."/>
            <person name="Shi W."/>
            <person name="Du L."/>
            <person name="Sun Y."/>
            <person name="Zhan W."/>
            <person name="Jiang J."/>
            <person name="Wang Q."/>
            <person name="Zhang B."/>
            <person name="Ji P."/>
            <person name="Sakyi L.B."/>
            <person name="Cui X."/>
            <person name="Yuan T."/>
            <person name="Jiang B."/>
            <person name="Yang W."/>
            <person name="Lam T.T.-Y."/>
            <person name="Chang Q."/>
            <person name="Ding S."/>
            <person name="Wang X."/>
            <person name="Zhu J."/>
            <person name="Ruan X."/>
            <person name="Zhao L."/>
            <person name="Wei J."/>
            <person name="Que T."/>
            <person name="Du C."/>
            <person name="Cheng J."/>
            <person name="Dai P."/>
            <person name="Han X."/>
            <person name="Huang E."/>
            <person name="Gao Y."/>
            <person name="Liu J."/>
            <person name="Shao H."/>
            <person name="Ye R."/>
            <person name="Li L."/>
            <person name="Wei W."/>
            <person name="Wang X."/>
            <person name="Wang C."/>
            <person name="Huo Q."/>
            <person name="Li W."/>
            <person name="Guo W."/>
            <person name="Chen H."/>
            <person name="Chen S."/>
            <person name="Zhou L."/>
            <person name="Zhou L."/>
            <person name="Ni X."/>
            <person name="Tian J."/>
            <person name="Zhou Y."/>
            <person name="Sheng Y."/>
            <person name="Liu T."/>
            <person name="Pan Y."/>
            <person name="Xia L."/>
            <person name="Li J."/>
            <person name="Zhao F."/>
            <person name="Cao W."/>
        </authorList>
    </citation>
    <scope>NUCLEOTIDE SEQUENCE</scope>
    <source>
        <strain evidence="1">Rmic-2018</strain>
        <tissue evidence="1">Larvae</tissue>
    </source>
</reference>
<accession>A0A9J6EED7</accession>
<protein>
    <submittedName>
        <fullName evidence="1">Uncharacterized protein</fullName>
    </submittedName>
</protein>
<evidence type="ECO:0000313" key="1">
    <source>
        <dbReference type="EMBL" id="KAH8032376.1"/>
    </source>
</evidence>
<dbReference type="Proteomes" id="UP000821866">
    <property type="component" value="Chromosome 3"/>
</dbReference>